<dbReference type="KEGG" id="pvm:113821309"/>
<dbReference type="EMBL" id="JN180647">
    <property type="protein sequence ID" value="AEK86523.1"/>
    <property type="molecule type" value="mRNA"/>
</dbReference>
<feature type="domain" description="Spaetzle" evidence="6">
    <location>
        <begin position="150"/>
        <end position="243"/>
    </location>
</feature>
<dbReference type="PANTHER" id="PTHR23199">
    <property type="entry name" value="NEUROTROPHIN 1-RELATED"/>
    <property type="match status" value="1"/>
</dbReference>
<reference evidence="7" key="1">
    <citation type="submission" date="2011-06" db="EMBL/GenBank/DDBJ databases">
        <authorList>
            <person name="Wang P.-H."/>
        </authorList>
    </citation>
    <scope>NUCLEOTIDE SEQUENCE</scope>
</reference>
<reference evidence="7" key="2">
    <citation type="journal article" date="2012" name="Dev. Comp. Immunol.">
        <title>Molecular cloning, characterization and expression analysis of two novel Tolls (LvToll2 and LvToll3) and three putative Spatzle-like Toll ligands (LvSpz1-3) from Litopenaeus vannamei.</title>
        <authorList>
            <person name="Wang P.H."/>
            <person name="Liang J.P."/>
            <person name="Gu Z.H."/>
            <person name="Wan D.H."/>
            <person name="Weng S.P."/>
            <person name="Yu X.Q."/>
            <person name="He J.G."/>
        </authorList>
    </citation>
    <scope>NUCLEOTIDE SEQUENCE</scope>
</reference>
<sequence length="249" mass="27939">MLCLFVFVLAGACVTSAAADPLADRNPQPTKVVLGQTPPEEDSKTAHLTVPGPVGVSLGVGVPVPPLPVEVHVTSPTRPFGLPAPSRPGCGASEKYCLVSSDYPLDKVNSIIDRYYNNVLHLYNDLYRFPPHDIMYHDNRTHGYRHGGHFVCESAVQYVRPGWAQNIRGEWVAVINTDKYPQSVRVESCKYKNKRCEFLPPCYKSKCVQRYSYVKLLSVDPYRPEYKPTVDVFEVPSACSCFVEDFIYY</sequence>
<dbReference type="AlphaFoldDB" id="G5CJW4"/>
<dbReference type="OrthoDB" id="6359065at2759"/>
<evidence type="ECO:0000256" key="4">
    <source>
        <dbReference type="SAM" id="MobiDB-lite"/>
    </source>
</evidence>
<dbReference type="InterPro" id="IPR032104">
    <property type="entry name" value="Spaetzle"/>
</dbReference>
<keyword evidence="2" id="KW-1015">Disulfide bond</keyword>
<name>G5CJW4_PENVA</name>
<dbReference type="InterPro" id="IPR052444">
    <property type="entry name" value="Spz/Toll_ligand-like"/>
</dbReference>
<organism evidence="7">
    <name type="scientific">Penaeus vannamei</name>
    <name type="common">Whiteleg shrimp</name>
    <name type="synonym">Litopenaeus vannamei</name>
    <dbReference type="NCBI Taxonomy" id="6689"/>
    <lineage>
        <taxon>Eukaryota</taxon>
        <taxon>Metazoa</taxon>
        <taxon>Ecdysozoa</taxon>
        <taxon>Arthropoda</taxon>
        <taxon>Crustacea</taxon>
        <taxon>Multicrustacea</taxon>
        <taxon>Malacostraca</taxon>
        <taxon>Eumalacostraca</taxon>
        <taxon>Eucarida</taxon>
        <taxon>Decapoda</taxon>
        <taxon>Dendrobranchiata</taxon>
        <taxon>Penaeoidea</taxon>
        <taxon>Penaeidae</taxon>
        <taxon>Penaeus</taxon>
    </lineage>
</organism>
<evidence type="ECO:0000256" key="3">
    <source>
        <dbReference type="ARBA" id="ARBA00023180"/>
    </source>
</evidence>
<protein>
    <submittedName>
        <fullName evidence="7">Spz2</fullName>
    </submittedName>
</protein>
<dbReference type="RefSeq" id="XP_069989913.1">
    <property type="nucleotide sequence ID" value="XM_070133812.1"/>
</dbReference>
<accession>G5CJW4</accession>
<feature type="region of interest" description="Disordered" evidence="4">
    <location>
        <begin position="25"/>
        <end position="44"/>
    </location>
</feature>
<dbReference type="GO" id="GO:0005615">
    <property type="term" value="C:extracellular space"/>
    <property type="evidence" value="ECO:0007669"/>
    <property type="project" value="UniProtKB-ARBA"/>
</dbReference>
<dbReference type="GO" id="GO:0045087">
    <property type="term" value="P:innate immune response"/>
    <property type="evidence" value="ECO:0007669"/>
    <property type="project" value="TreeGrafter"/>
</dbReference>
<evidence type="ECO:0000259" key="6">
    <source>
        <dbReference type="Pfam" id="PF16077"/>
    </source>
</evidence>
<dbReference type="SUPFAM" id="SSF57501">
    <property type="entry name" value="Cystine-knot cytokines"/>
    <property type="match status" value="1"/>
</dbReference>
<keyword evidence="1 5" id="KW-0732">Signal</keyword>
<dbReference type="Gene3D" id="2.10.90.10">
    <property type="entry name" value="Cystine-knot cytokines"/>
    <property type="match status" value="1"/>
</dbReference>
<dbReference type="GeneID" id="113821309"/>
<proteinExistence type="evidence at transcript level"/>
<dbReference type="Pfam" id="PF16077">
    <property type="entry name" value="Spaetzle"/>
    <property type="match status" value="1"/>
</dbReference>
<dbReference type="GO" id="GO:0005121">
    <property type="term" value="F:Toll binding"/>
    <property type="evidence" value="ECO:0007669"/>
    <property type="project" value="TreeGrafter"/>
</dbReference>
<feature type="chain" id="PRO_5003475440" evidence="5">
    <location>
        <begin position="20"/>
        <end position="249"/>
    </location>
</feature>
<keyword evidence="3" id="KW-0325">Glycoprotein</keyword>
<dbReference type="GO" id="GO:0008083">
    <property type="term" value="F:growth factor activity"/>
    <property type="evidence" value="ECO:0007669"/>
    <property type="project" value="TreeGrafter"/>
</dbReference>
<evidence type="ECO:0000256" key="2">
    <source>
        <dbReference type="ARBA" id="ARBA00023157"/>
    </source>
</evidence>
<evidence type="ECO:0000256" key="1">
    <source>
        <dbReference type="ARBA" id="ARBA00022729"/>
    </source>
</evidence>
<dbReference type="PANTHER" id="PTHR23199:SF12">
    <property type="entry name" value="NEUROTROPHIN 1-RELATED"/>
    <property type="match status" value="1"/>
</dbReference>
<evidence type="ECO:0000256" key="5">
    <source>
        <dbReference type="SAM" id="SignalP"/>
    </source>
</evidence>
<dbReference type="GO" id="GO:0021556">
    <property type="term" value="P:central nervous system formation"/>
    <property type="evidence" value="ECO:0007669"/>
    <property type="project" value="TreeGrafter"/>
</dbReference>
<feature type="signal peptide" evidence="5">
    <location>
        <begin position="1"/>
        <end position="19"/>
    </location>
</feature>
<evidence type="ECO:0000313" key="7">
    <source>
        <dbReference type="EMBL" id="AEK86523.1"/>
    </source>
</evidence>
<dbReference type="InterPro" id="IPR029034">
    <property type="entry name" value="Cystine-knot_cytokine"/>
</dbReference>